<dbReference type="InterPro" id="IPR027417">
    <property type="entry name" value="P-loop_NTPase"/>
</dbReference>
<protein>
    <submittedName>
        <fullName evidence="1">Sulfotransferase</fullName>
    </submittedName>
</protein>
<evidence type="ECO:0000313" key="2">
    <source>
        <dbReference type="Proteomes" id="UP000636505"/>
    </source>
</evidence>
<dbReference type="SUPFAM" id="SSF52540">
    <property type="entry name" value="P-loop containing nucleoside triphosphate hydrolases"/>
    <property type="match status" value="1"/>
</dbReference>
<name>A0A8J7AYR3_9CYAN</name>
<dbReference type="Gene3D" id="3.40.50.300">
    <property type="entry name" value="P-loop containing nucleotide triphosphate hydrolases"/>
    <property type="match status" value="1"/>
</dbReference>
<sequence length="290" mass="34279">MEDQEGSLGLELIDKYRKLKFAASSWAADRGILPQSREYQKFIVLTRPRSGSNLIGDYLGSSSQIALSGEIFQNLKKRIIWNYWQPQKYKSPETLALRRDHPIRFLEDIVFRPYPVHLQAVGFKLFYSQARSPRQDVVWDYLKSDSTIKVIHLIRHNLLKVYLSRQLATKNKSFIQRRRLFSRSEPAPAQAPIRLSYENCVEEFEKSILWQQEMRTFFSDHVVEEVVYEDFLKDKKSTLDNLQLFLGARPERLRTSLLRQSKQSLADSIENYWELKEKFSDTPWADFFTI</sequence>
<dbReference type="RefSeq" id="WP_193912193.1">
    <property type="nucleotide sequence ID" value="NZ_JADEXG010000104.1"/>
</dbReference>
<dbReference type="Proteomes" id="UP000636505">
    <property type="component" value="Unassembled WGS sequence"/>
</dbReference>
<reference evidence="1" key="1">
    <citation type="submission" date="2020-10" db="EMBL/GenBank/DDBJ databases">
        <authorList>
            <person name="Castelo-Branco R."/>
            <person name="Eusebio N."/>
            <person name="Adriana R."/>
            <person name="Vieira A."/>
            <person name="Brugerolle De Fraissinette N."/>
            <person name="Rezende De Castro R."/>
            <person name="Schneider M.P."/>
            <person name="Vasconcelos V."/>
            <person name="Leao P.N."/>
        </authorList>
    </citation>
    <scope>NUCLEOTIDE SEQUENCE</scope>
    <source>
        <strain evidence="1">LEGE 07310</strain>
    </source>
</reference>
<evidence type="ECO:0000313" key="1">
    <source>
        <dbReference type="EMBL" id="MBE9080343.1"/>
    </source>
</evidence>
<dbReference type="AlphaFoldDB" id="A0A8J7AYR3"/>
<comment type="caution">
    <text evidence="1">The sequence shown here is derived from an EMBL/GenBank/DDBJ whole genome shotgun (WGS) entry which is preliminary data.</text>
</comment>
<gene>
    <name evidence="1" type="ORF">IQ241_24155</name>
</gene>
<accession>A0A8J7AYR3</accession>
<proteinExistence type="predicted"/>
<dbReference type="EMBL" id="JADEXG010000104">
    <property type="protein sequence ID" value="MBE9080343.1"/>
    <property type="molecule type" value="Genomic_DNA"/>
</dbReference>
<keyword evidence="2" id="KW-1185">Reference proteome</keyword>
<organism evidence="1 2">
    <name type="scientific">Vasconcelosia minhoensis LEGE 07310</name>
    <dbReference type="NCBI Taxonomy" id="915328"/>
    <lineage>
        <taxon>Bacteria</taxon>
        <taxon>Bacillati</taxon>
        <taxon>Cyanobacteriota</taxon>
        <taxon>Cyanophyceae</taxon>
        <taxon>Nodosilineales</taxon>
        <taxon>Cymatolegaceae</taxon>
        <taxon>Vasconcelosia</taxon>
        <taxon>Vasconcelosia minhoensis</taxon>
    </lineage>
</organism>